<evidence type="ECO:0000313" key="3">
    <source>
        <dbReference type="Proteomes" id="UP000030745"/>
    </source>
</evidence>
<dbReference type="Proteomes" id="UP000030745">
    <property type="component" value="Unassembled WGS sequence"/>
</dbReference>
<evidence type="ECO:0000256" key="1">
    <source>
        <dbReference type="SAM" id="MobiDB-lite"/>
    </source>
</evidence>
<feature type="region of interest" description="Disordered" evidence="1">
    <location>
        <begin position="1"/>
        <end position="25"/>
    </location>
</feature>
<dbReference type="SUPFAM" id="SSF54427">
    <property type="entry name" value="NTF2-like"/>
    <property type="match status" value="1"/>
</dbReference>
<evidence type="ECO:0008006" key="4">
    <source>
        <dbReference type="Google" id="ProtNLM"/>
    </source>
</evidence>
<dbReference type="VEuPathDB" id="FungiDB:SPRG_05492"/>
<dbReference type="GeneID" id="24127884"/>
<evidence type="ECO:0000313" key="2">
    <source>
        <dbReference type="EMBL" id="KDO29536.1"/>
    </source>
</evidence>
<organism evidence="2 3">
    <name type="scientific">Saprolegnia parasitica (strain CBS 223.65)</name>
    <dbReference type="NCBI Taxonomy" id="695850"/>
    <lineage>
        <taxon>Eukaryota</taxon>
        <taxon>Sar</taxon>
        <taxon>Stramenopiles</taxon>
        <taxon>Oomycota</taxon>
        <taxon>Saprolegniomycetes</taxon>
        <taxon>Saprolegniales</taxon>
        <taxon>Saprolegniaceae</taxon>
        <taxon>Saprolegnia</taxon>
    </lineage>
</organism>
<sequence length="239" mass="27317">MPSKYKTPDAIARRRQQSRNNQRRYRQETRSYLQSLQSDVQALLHSTFRLEGQVDMMRQTVQRRFANDVARVGAYWRLFMCGYVAAPDQDAALRDLMADDVELREATGIDALFDQWRQYAGAFAFFRKELRSIEAVALDSDEHLVCVVGTVSLGLSDAAVATLWPHLHNTPDSRIRRRLADQTLTCPCTQLLYMRPSGDASAKVRRIEFEWDIAAGLATLLTDLDDVATVLHDRHQVFP</sequence>
<accession>A0A067CSM0</accession>
<gene>
    <name evidence="2" type="ORF">SPRG_05492</name>
</gene>
<dbReference type="CDD" id="cd14688">
    <property type="entry name" value="bZIP_YAP"/>
    <property type="match status" value="1"/>
</dbReference>
<dbReference type="OMA" id="EGQVDMM"/>
<dbReference type="RefSeq" id="XP_012199601.1">
    <property type="nucleotide sequence ID" value="XM_012344211.1"/>
</dbReference>
<reference evidence="2 3" key="1">
    <citation type="journal article" date="2013" name="PLoS Genet.">
        <title>Distinctive expansion of potential virulence genes in the genome of the oomycete fish pathogen Saprolegnia parasitica.</title>
        <authorList>
            <person name="Jiang R.H."/>
            <person name="de Bruijn I."/>
            <person name="Haas B.J."/>
            <person name="Belmonte R."/>
            <person name="Lobach L."/>
            <person name="Christie J."/>
            <person name="van den Ackerveken G."/>
            <person name="Bottin A."/>
            <person name="Bulone V."/>
            <person name="Diaz-Moreno S.M."/>
            <person name="Dumas B."/>
            <person name="Fan L."/>
            <person name="Gaulin E."/>
            <person name="Govers F."/>
            <person name="Grenville-Briggs L.J."/>
            <person name="Horner N.R."/>
            <person name="Levin J.Z."/>
            <person name="Mammella M."/>
            <person name="Meijer H.J."/>
            <person name="Morris P."/>
            <person name="Nusbaum C."/>
            <person name="Oome S."/>
            <person name="Phillips A.J."/>
            <person name="van Rooyen D."/>
            <person name="Rzeszutek E."/>
            <person name="Saraiva M."/>
            <person name="Secombes C.J."/>
            <person name="Seidl M.F."/>
            <person name="Snel B."/>
            <person name="Stassen J.H."/>
            <person name="Sykes S."/>
            <person name="Tripathy S."/>
            <person name="van den Berg H."/>
            <person name="Vega-Arreguin J.C."/>
            <person name="Wawra S."/>
            <person name="Young S.K."/>
            <person name="Zeng Q."/>
            <person name="Dieguez-Uribeondo J."/>
            <person name="Russ C."/>
            <person name="Tyler B.M."/>
            <person name="van West P."/>
        </authorList>
    </citation>
    <scope>NUCLEOTIDE SEQUENCE [LARGE SCALE GENOMIC DNA]</scope>
    <source>
        <strain evidence="2 3">CBS 223.65</strain>
    </source>
</reference>
<dbReference type="KEGG" id="spar:SPRG_05492"/>
<dbReference type="OrthoDB" id="128223at2759"/>
<dbReference type="AlphaFoldDB" id="A0A067CSM0"/>
<keyword evidence="3" id="KW-1185">Reference proteome</keyword>
<name>A0A067CSM0_SAPPC</name>
<proteinExistence type="predicted"/>
<dbReference type="EMBL" id="KK583205">
    <property type="protein sequence ID" value="KDO29536.1"/>
    <property type="molecule type" value="Genomic_DNA"/>
</dbReference>
<feature type="compositionally biased region" description="Basic residues" evidence="1">
    <location>
        <begin position="13"/>
        <end position="24"/>
    </location>
</feature>
<dbReference type="InterPro" id="IPR032710">
    <property type="entry name" value="NTF2-like_dom_sf"/>
</dbReference>
<protein>
    <recommendedName>
        <fullName evidence="4">BZIP domain-containing protein</fullName>
    </recommendedName>
</protein>